<keyword evidence="16" id="KW-1185">Reference proteome</keyword>
<dbReference type="GO" id="GO:0046872">
    <property type="term" value="F:metal ion binding"/>
    <property type="evidence" value="ECO:0007669"/>
    <property type="project" value="UniProtKB-KW"/>
</dbReference>
<dbReference type="GO" id="GO:0020037">
    <property type="term" value="F:heme binding"/>
    <property type="evidence" value="ECO:0007669"/>
    <property type="project" value="TreeGrafter"/>
</dbReference>
<evidence type="ECO:0000259" key="14">
    <source>
        <dbReference type="Pfam" id="PF01292"/>
    </source>
</evidence>
<evidence type="ECO:0000256" key="3">
    <source>
        <dbReference type="ARBA" id="ARBA00022448"/>
    </source>
</evidence>
<comment type="cofactor">
    <cofactor evidence="1">
        <name>heme b</name>
        <dbReference type="ChEBI" id="CHEBI:60344"/>
    </cofactor>
</comment>
<feature type="transmembrane region" description="Helical" evidence="13">
    <location>
        <begin position="102"/>
        <end position="121"/>
    </location>
</feature>
<dbReference type="EMBL" id="FZNN01000009">
    <property type="protein sequence ID" value="SNR54651.1"/>
    <property type="molecule type" value="Genomic_DNA"/>
</dbReference>
<dbReference type="GO" id="GO:0022904">
    <property type="term" value="P:respiratory electron transport chain"/>
    <property type="evidence" value="ECO:0007669"/>
    <property type="project" value="InterPro"/>
</dbReference>
<keyword evidence="8" id="KW-0249">Electron transport</keyword>
<dbReference type="Pfam" id="PF01292">
    <property type="entry name" value="Ni_hydr_CYTB"/>
    <property type="match status" value="1"/>
</dbReference>
<protein>
    <submittedName>
        <fullName evidence="15">Cytochrome b561</fullName>
    </submittedName>
</protein>
<keyword evidence="6 13" id="KW-0812">Transmembrane</keyword>
<keyword evidence="7" id="KW-0479">Metal-binding</keyword>
<accession>A0A238X7U8</accession>
<name>A0A238X7U8_9RHOB</name>
<dbReference type="AlphaFoldDB" id="A0A238X7U8"/>
<keyword evidence="11 13" id="KW-0472">Membrane</keyword>
<dbReference type="PANTHER" id="PTHR30529:SF1">
    <property type="entry name" value="CYTOCHROME B561 HOMOLOG 2"/>
    <property type="match status" value="1"/>
</dbReference>
<dbReference type="PANTHER" id="PTHR30529">
    <property type="entry name" value="CYTOCHROME B561"/>
    <property type="match status" value="1"/>
</dbReference>
<gene>
    <name evidence="15" type="ORF">SAMN06265370_109132</name>
</gene>
<evidence type="ECO:0000256" key="4">
    <source>
        <dbReference type="ARBA" id="ARBA00022475"/>
    </source>
</evidence>
<evidence type="ECO:0000256" key="1">
    <source>
        <dbReference type="ARBA" id="ARBA00001970"/>
    </source>
</evidence>
<keyword evidence="10" id="KW-0408">Iron</keyword>
<feature type="transmembrane region" description="Helical" evidence="13">
    <location>
        <begin position="63"/>
        <end position="81"/>
    </location>
</feature>
<keyword evidence="3" id="KW-0813">Transport</keyword>
<comment type="subcellular location">
    <subcellularLocation>
        <location evidence="2">Cell membrane</location>
        <topology evidence="2">Multi-pass membrane protein</topology>
    </subcellularLocation>
</comment>
<dbReference type="GO" id="GO:0009055">
    <property type="term" value="F:electron transfer activity"/>
    <property type="evidence" value="ECO:0007669"/>
    <property type="project" value="InterPro"/>
</dbReference>
<keyword evidence="4" id="KW-1003">Cell membrane</keyword>
<evidence type="ECO:0000256" key="10">
    <source>
        <dbReference type="ARBA" id="ARBA00023004"/>
    </source>
</evidence>
<proteinExistence type="inferred from homology"/>
<evidence type="ECO:0000256" key="2">
    <source>
        <dbReference type="ARBA" id="ARBA00004651"/>
    </source>
</evidence>
<evidence type="ECO:0000256" key="11">
    <source>
        <dbReference type="ARBA" id="ARBA00023136"/>
    </source>
</evidence>
<dbReference type="InterPro" id="IPR052168">
    <property type="entry name" value="Cytochrome_b561_oxidase"/>
</dbReference>
<reference evidence="15 16" key="1">
    <citation type="submission" date="2017-06" db="EMBL/GenBank/DDBJ databases">
        <authorList>
            <person name="Kim H.J."/>
            <person name="Triplett B.A."/>
        </authorList>
    </citation>
    <scope>NUCLEOTIDE SEQUENCE [LARGE SCALE GENOMIC DNA]</scope>
    <source>
        <strain evidence="15 16">DSM 29052</strain>
    </source>
</reference>
<keyword evidence="9 13" id="KW-1133">Transmembrane helix</keyword>
<dbReference type="SUPFAM" id="SSF81342">
    <property type="entry name" value="Transmembrane di-heme cytochromes"/>
    <property type="match status" value="1"/>
</dbReference>
<evidence type="ECO:0000256" key="9">
    <source>
        <dbReference type="ARBA" id="ARBA00022989"/>
    </source>
</evidence>
<evidence type="ECO:0000256" key="12">
    <source>
        <dbReference type="ARBA" id="ARBA00037975"/>
    </source>
</evidence>
<evidence type="ECO:0000256" key="5">
    <source>
        <dbReference type="ARBA" id="ARBA00022617"/>
    </source>
</evidence>
<evidence type="ECO:0000313" key="15">
    <source>
        <dbReference type="EMBL" id="SNR54651.1"/>
    </source>
</evidence>
<evidence type="ECO:0000256" key="8">
    <source>
        <dbReference type="ARBA" id="ARBA00022982"/>
    </source>
</evidence>
<feature type="domain" description="Cytochrome b561 bacterial/Ni-hydrogenase" evidence="14">
    <location>
        <begin position="19"/>
        <end position="186"/>
    </location>
</feature>
<evidence type="ECO:0000256" key="6">
    <source>
        <dbReference type="ARBA" id="ARBA00022692"/>
    </source>
</evidence>
<dbReference type="RefSeq" id="WP_089270712.1">
    <property type="nucleotide sequence ID" value="NZ_FZNN01000009.1"/>
</dbReference>
<keyword evidence="5" id="KW-0349">Heme</keyword>
<evidence type="ECO:0000256" key="7">
    <source>
        <dbReference type="ARBA" id="ARBA00022723"/>
    </source>
</evidence>
<feature type="transmembrane region" description="Helical" evidence="13">
    <location>
        <begin position="141"/>
        <end position="168"/>
    </location>
</feature>
<feature type="transmembrane region" description="Helical" evidence="13">
    <location>
        <begin position="21"/>
        <end position="43"/>
    </location>
</feature>
<dbReference type="InterPro" id="IPR016174">
    <property type="entry name" value="Di-haem_cyt_TM"/>
</dbReference>
<evidence type="ECO:0000313" key="16">
    <source>
        <dbReference type="Proteomes" id="UP000198417"/>
    </source>
</evidence>
<dbReference type="Proteomes" id="UP000198417">
    <property type="component" value="Unassembled WGS sequence"/>
</dbReference>
<comment type="similarity">
    <text evidence="12">Belongs to the cytochrome b561 family.</text>
</comment>
<dbReference type="GO" id="GO:0005886">
    <property type="term" value="C:plasma membrane"/>
    <property type="evidence" value="ECO:0007669"/>
    <property type="project" value="UniProtKB-SubCell"/>
</dbReference>
<sequence>MTPNPEMKSIRWRDTHVAYGTVTRCLHWTMAGLIGWQFLGMGLRLILGRTPLVSFFVGTHQNVGTLLFLLIVLRIVWALINRRNRPTYAPGMAGRAARAGHLMLYLALAVVPAAALVRAYGSDRGFSPFGVEIFSAQQPPLAWMVTLGNALHGEIAWGMAVLILGHVVMVGVHQRMWRDATLDRMAGNRLRGAANPQTETHEE</sequence>
<evidence type="ECO:0000256" key="13">
    <source>
        <dbReference type="SAM" id="Phobius"/>
    </source>
</evidence>
<organism evidence="15 16">
    <name type="scientific">Puniceibacterium sediminis</name>
    <dbReference type="NCBI Taxonomy" id="1608407"/>
    <lineage>
        <taxon>Bacteria</taxon>
        <taxon>Pseudomonadati</taxon>
        <taxon>Pseudomonadota</taxon>
        <taxon>Alphaproteobacteria</taxon>
        <taxon>Rhodobacterales</taxon>
        <taxon>Paracoccaceae</taxon>
        <taxon>Puniceibacterium</taxon>
    </lineage>
</organism>
<dbReference type="InterPro" id="IPR011577">
    <property type="entry name" value="Cyt_b561_bac/Ni-Hgenase"/>
</dbReference>
<dbReference type="OrthoDB" id="7280471at2"/>